<dbReference type="GO" id="GO:0005737">
    <property type="term" value="C:cytoplasm"/>
    <property type="evidence" value="ECO:0007669"/>
    <property type="project" value="TreeGrafter"/>
</dbReference>
<dbReference type="PANTHER" id="PTHR43096:SF52">
    <property type="entry name" value="DNAJ HOMOLOG 1, MITOCHONDRIAL-RELATED"/>
    <property type="match status" value="1"/>
</dbReference>
<evidence type="ECO:0000313" key="6">
    <source>
        <dbReference type="Proteomes" id="UP000296706"/>
    </source>
</evidence>
<dbReference type="EMBL" id="CP031310">
    <property type="protein sequence ID" value="QCC52560.1"/>
    <property type="molecule type" value="Genomic_DNA"/>
</dbReference>
<dbReference type="GeneID" id="39849310"/>
<evidence type="ECO:0000313" key="5">
    <source>
        <dbReference type="EMBL" id="QCC52560.1"/>
    </source>
</evidence>
<evidence type="ECO:0000256" key="3">
    <source>
        <dbReference type="SAM" id="Phobius"/>
    </source>
</evidence>
<feature type="compositionally biased region" description="Low complexity" evidence="2">
    <location>
        <begin position="141"/>
        <end position="151"/>
    </location>
</feature>
<reference evidence="5 6" key="1">
    <citation type="journal article" date="2019" name="Nat. Commun.">
        <title>A new type of DNA phosphorothioation-based antiviral system in archaea.</title>
        <authorList>
            <person name="Xiong L."/>
            <person name="Liu S."/>
            <person name="Chen S."/>
            <person name="Xiao Y."/>
            <person name="Zhu B."/>
            <person name="Gao Y."/>
            <person name="Zhang Y."/>
            <person name="Chen B."/>
            <person name="Luo J."/>
            <person name="Deng Z."/>
            <person name="Chen X."/>
            <person name="Wang L."/>
            <person name="Chen S."/>
        </authorList>
    </citation>
    <scope>NUCLEOTIDE SEQUENCE [LARGE SCALE GENOMIC DNA]</scope>
    <source>
        <strain evidence="5 6">CBA1105</strain>
    </source>
</reference>
<dbReference type="CDD" id="cd06257">
    <property type="entry name" value="DnaJ"/>
    <property type="match status" value="1"/>
</dbReference>
<keyword evidence="3" id="KW-0812">Transmembrane</keyword>
<dbReference type="InterPro" id="IPR036869">
    <property type="entry name" value="J_dom_sf"/>
</dbReference>
<dbReference type="PRINTS" id="PR00625">
    <property type="entry name" value="JDOMAIN"/>
</dbReference>
<evidence type="ECO:0000259" key="4">
    <source>
        <dbReference type="PROSITE" id="PS50076"/>
    </source>
</evidence>
<dbReference type="SUPFAM" id="SSF46565">
    <property type="entry name" value="Chaperone J-domain"/>
    <property type="match status" value="1"/>
</dbReference>
<name>A0A4D6HFJ4_9EURY</name>
<dbReference type="GO" id="GO:0042026">
    <property type="term" value="P:protein refolding"/>
    <property type="evidence" value="ECO:0007669"/>
    <property type="project" value="TreeGrafter"/>
</dbReference>
<protein>
    <recommendedName>
        <fullName evidence="4">J domain-containing protein</fullName>
    </recommendedName>
</protein>
<dbReference type="PANTHER" id="PTHR43096">
    <property type="entry name" value="DNAJ HOMOLOG 1, MITOCHONDRIAL-RELATED"/>
    <property type="match status" value="1"/>
</dbReference>
<dbReference type="PROSITE" id="PS50076">
    <property type="entry name" value="DNAJ_2"/>
    <property type="match status" value="1"/>
</dbReference>
<organism evidence="5 6">
    <name type="scientific">Halapricum salinum</name>
    <dbReference type="NCBI Taxonomy" id="1457250"/>
    <lineage>
        <taxon>Archaea</taxon>
        <taxon>Methanobacteriati</taxon>
        <taxon>Methanobacteriota</taxon>
        <taxon>Stenosarchaea group</taxon>
        <taxon>Halobacteria</taxon>
        <taxon>Halobacteriales</taxon>
        <taxon>Haloarculaceae</taxon>
        <taxon>Halapricum</taxon>
    </lineage>
</organism>
<feature type="transmembrane region" description="Helical" evidence="3">
    <location>
        <begin position="173"/>
        <end position="195"/>
    </location>
</feature>
<keyword evidence="3" id="KW-0472">Membrane</keyword>
<evidence type="ECO:0000256" key="2">
    <source>
        <dbReference type="SAM" id="MobiDB-lite"/>
    </source>
</evidence>
<dbReference type="STRING" id="1457250.GCA_000755225_01993"/>
<accession>A0A4D6HFJ4</accession>
<feature type="transmembrane region" description="Helical" evidence="3">
    <location>
        <begin position="202"/>
        <end position="226"/>
    </location>
</feature>
<dbReference type="OrthoDB" id="11397at2157"/>
<dbReference type="Proteomes" id="UP000296706">
    <property type="component" value="Chromosome"/>
</dbReference>
<evidence type="ECO:0000256" key="1">
    <source>
        <dbReference type="ARBA" id="ARBA00023186"/>
    </source>
</evidence>
<dbReference type="SMART" id="SM00271">
    <property type="entry name" value="DnaJ"/>
    <property type="match status" value="1"/>
</dbReference>
<keyword evidence="3" id="KW-1133">Transmembrane helix</keyword>
<dbReference type="Gene3D" id="1.10.287.110">
    <property type="entry name" value="DnaJ domain"/>
    <property type="match status" value="1"/>
</dbReference>
<keyword evidence="1" id="KW-0143">Chaperone</keyword>
<dbReference type="GO" id="GO:0051082">
    <property type="term" value="F:unfolded protein binding"/>
    <property type="evidence" value="ECO:0007669"/>
    <property type="project" value="TreeGrafter"/>
</dbReference>
<feature type="region of interest" description="Disordered" evidence="2">
    <location>
        <begin position="115"/>
        <end position="163"/>
    </location>
</feature>
<proteinExistence type="predicted"/>
<gene>
    <name evidence="5" type="ORF">DV733_15580</name>
</gene>
<feature type="domain" description="J" evidence="4">
    <location>
        <begin position="4"/>
        <end position="68"/>
    </location>
</feature>
<dbReference type="KEGG" id="hsn:DV733_15580"/>
<keyword evidence="6" id="KW-1185">Reference proteome</keyword>
<dbReference type="RefSeq" id="WP_049992888.1">
    <property type="nucleotide sequence ID" value="NZ_CP031310.1"/>
</dbReference>
<dbReference type="InterPro" id="IPR001623">
    <property type="entry name" value="DnaJ_domain"/>
</dbReference>
<dbReference type="AlphaFoldDB" id="A0A4D6HFJ4"/>
<dbReference type="Pfam" id="PF00226">
    <property type="entry name" value="DnaJ"/>
    <property type="match status" value="1"/>
</dbReference>
<sequence>MGESLYAILGVAEDADREAIKDAYRDRAKDAHPDVSDADDATRQFKRLTVARDTLLDEDERARYDELGHDAYVRQHDRTDLFDVTLEPMRGDHSQGVSADTVSAARTVADGYGGSEDWWRSRAGPDPKPAGGSTRPETQSRSRNSAAWARSRPSEPADTDSSTHGVVEFVSAAGIWLVLHVLLVCSAVATAIFLYTSVGPALVAPAIVFGFVVVVAAVAASTFHLVSLVYT</sequence>